<sequence length="131" mass="13722">MRSPLLLSAILTSAMVIPAIAAGPGYRAEGTYERKGAYSQSAKIIVIDAPDQFAASFSTGISGCGGGVGMNGRALTTSEILFTKKDEGGGLCRITVKFSPDFKSAKVSEDGCLYWHGASCDFEGTLKRTSK</sequence>
<evidence type="ECO:0000313" key="2">
    <source>
        <dbReference type="EMBL" id="GJE67338.1"/>
    </source>
</evidence>
<reference evidence="2" key="1">
    <citation type="journal article" date="2021" name="Front. Microbiol.">
        <title>Comprehensive Comparative Genomics and Phenotyping of Methylobacterium Species.</title>
        <authorList>
            <person name="Alessa O."/>
            <person name="Ogura Y."/>
            <person name="Fujitani Y."/>
            <person name="Takami H."/>
            <person name="Hayashi T."/>
            <person name="Sahin N."/>
            <person name="Tani A."/>
        </authorList>
    </citation>
    <scope>NUCLEOTIDE SEQUENCE</scope>
    <source>
        <strain evidence="2">NBRC 15686</strain>
    </source>
</reference>
<comment type="caution">
    <text evidence="2">The sequence shown here is derived from an EMBL/GenBank/DDBJ whole genome shotgun (WGS) entry which is preliminary data.</text>
</comment>
<dbReference type="EMBL" id="BPRC01000025">
    <property type="protein sequence ID" value="GJE67338.1"/>
    <property type="molecule type" value="Genomic_DNA"/>
</dbReference>
<evidence type="ECO:0000313" key="3">
    <source>
        <dbReference type="Proteomes" id="UP001055039"/>
    </source>
</evidence>
<protein>
    <submittedName>
        <fullName evidence="2">Uncharacterized protein</fullName>
    </submittedName>
</protein>
<gene>
    <name evidence="2" type="ORF">LNAOJCKE_4569</name>
</gene>
<proteinExistence type="predicted"/>
<reference evidence="2" key="2">
    <citation type="submission" date="2021-08" db="EMBL/GenBank/DDBJ databases">
        <authorList>
            <person name="Tani A."/>
            <person name="Ola A."/>
            <person name="Ogura Y."/>
            <person name="Katsura K."/>
            <person name="Hayashi T."/>
        </authorList>
    </citation>
    <scope>NUCLEOTIDE SEQUENCE</scope>
    <source>
        <strain evidence="2">NBRC 15686</strain>
    </source>
</reference>
<keyword evidence="3" id="KW-1185">Reference proteome</keyword>
<feature type="chain" id="PRO_5046262967" evidence="1">
    <location>
        <begin position="22"/>
        <end position="131"/>
    </location>
</feature>
<keyword evidence="1" id="KW-0732">Signal</keyword>
<dbReference type="Proteomes" id="UP001055039">
    <property type="component" value="Unassembled WGS sequence"/>
</dbReference>
<organism evidence="2 3">
    <name type="scientific">Methylorubrum aminovorans</name>
    <dbReference type="NCBI Taxonomy" id="269069"/>
    <lineage>
        <taxon>Bacteria</taxon>
        <taxon>Pseudomonadati</taxon>
        <taxon>Pseudomonadota</taxon>
        <taxon>Alphaproteobacteria</taxon>
        <taxon>Hyphomicrobiales</taxon>
        <taxon>Methylobacteriaceae</taxon>
        <taxon>Methylorubrum</taxon>
    </lineage>
</organism>
<accession>A0ABQ4UJZ6</accession>
<feature type="signal peptide" evidence="1">
    <location>
        <begin position="1"/>
        <end position="21"/>
    </location>
</feature>
<evidence type="ECO:0000256" key="1">
    <source>
        <dbReference type="SAM" id="SignalP"/>
    </source>
</evidence>
<dbReference type="RefSeq" id="WP_238228125.1">
    <property type="nucleotide sequence ID" value="NZ_BAAADH010000103.1"/>
</dbReference>
<name>A0ABQ4UJZ6_9HYPH</name>